<evidence type="ECO:0000256" key="2">
    <source>
        <dbReference type="ARBA" id="ARBA00023136"/>
    </source>
</evidence>
<dbReference type="Proteomes" id="UP000199233">
    <property type="component" value="Unassembled WGS sequence"/>
</dbReference>
<keyword evidence="5" id="KW-1185">Reference proteome</keyword>
<dbReference type="STRING" id="489703.SAMN04488038_10175"/>
<reference evidence="4 5" key="1">
    <citation type="submission" date="2016-10" db="EMBL/GenBank/DDBJ databases">
        <authorList>
            <person name="de Groot N.N."/>
        </authorList>
    </citation>
    <scope>NUCLEOTIDE SEQUENCE [LARGE SCALE GENOMIC DNA]</scope>
    <source>
        <strain evidence="4 5">DSM 25927</strain>
    </source>
</reference>
<organism evidence="4 5">
    <name type="scientific">Solimonas aquatica</name>
    <dbReference type="NCBI Taxonomy" id="489703"/>
    <lineage>
        <taxon>Bacteria</taxon>
        <taxon>Pseudomonadati</taxon>
        <taxon>Pseudomonadota</taxon>
        <taxon>Gammaproteobacteria</taxon>
        <taxon>Nevskiales</taxon>
        <taxon>Nevskiaceae</taxon>
        <taxon>Solimonas</taxon>
    </lineage>
</organism>
<dbReference type="PANTHER" id="PTHR35603:SF2">
    <property type="entry name" value="OUTER MEMBRANE LIPOPROTEIN"/>
    <property type="match status" value="1"/>
</dbReference>
<dbReference type="NCBIfam" id="NF008437">
    <property type="entry name" value="PRK11280.1"/>
    <property type="match status" value="1"/>
</dbReference>
<evidence type="ECO:0000313" key="4">
    <source>
        <dbReference type="EMBL" id="SEP64879.1"/>
    </source>
</evidence>
<dbReference type="EMBL" id="FOFS01000001">
    <property type="protein sequence ID" value="SEP64879.1"/>
    <property type="molecule type" value="Genomic_DNA"/>
</dbReference>
<evidence type="ECO:0000256" key="1">
    <source>
        <dbReference type="ARBA" id="ARBA00004370"/>
    </source>
</evidence>
<dbReference type="AlphaFoldDB" id="A0A1H8ZK45"/>
<feature type="chain" id="PRO_5011692093" evidence="3">
    <location>
        <begin position="22"/>
        <end position="181"/>
    </location>
</feature>
<dbReference type="OrthoDB" id="8909257at2"/>
<protein>
    <submittedName>
        <fullName evidence="4">Uncharacterized conserved protein YcfJ, contains glycine zipper 2TM domain</fullName>
    </submittedName>
</protein>
<evidence type="ECO:0000313" key="5">
    <source>
        <dbReference type="Proteomes" id="UP000199233"/>
    </source>
</evidence>
<keyword evidence="2" id="KW-0472">Membrane</keyword>
<name>A0A1H8ZK45_9GAMM</name>
<evidence type="ECO:0000256" key="3">
    <source>
        <dbReference type="SAM" id="SignalP"/>
    </source>
</evidence>
<dbReference type="InterPro" id="IPR051407">
    <property type="entry name" value="Bact_OM_lipoprot/Surf_antigen"/>
</dbReference>
<feature type="signal peptide" evidence="3">
    <location>
        <begin position="1"/>
        <end position="21"/>
    </location>
</feature>
<dbReference type="PANTHER" id="PTHR35603">
    <property type="match status" value="1"/>
</dbReference>
<dbReference type="RefSeq" id="WP_093280574.1">
    <property type="nucleotide sequence ID" value="NZ_FOFS01000001.1"/>
</dbReference>
<sequence length="181" mass="19287">MYKSLLVTGVCAGLLAGPAFAQPYGYDDGNDRPEYARVIRTQPVYQSVRVDEPRQECWDEPVSYADPRYQNNVTAGGLIGAIAGGVIGNQFGGGAGRVAATALGAVVGANVGAGAAAANTPYVAHEGYEQRCRVVPNSHVEDRVIGYDVTYRYGGRSYTTRLPYDPGDHIAVDVDVQPRAY</sequence>
<dbReference type="GO" id="GO:0019867">
    <property type="term" value="C:outer membrane"/>
    <property type="evidence" value="ECO:0007669"/>
    <property type="project" value="InterPro"/>
</dbReference>
<keyword evidence="3" id="KW-0732">Signal</keyword>
<gene>
    <name evidence="4" type="ORF">SAMN04488038_10175</name>
</gene>
<comment type="subcellular location">
    <subcellularLocation>
        <location evidence="1">Membrane</location>
    </subcellularLocation>
</comment>
<proteinExistence type="predicted"/>
<accession>A0A1H8ZK45</accession>